<gene>
    <name evidence="2" type="ORF">PINE0816_LOCUS8598</name>
</gene>
<dbReference type="SUPFAM" id="SSF52540">
    <property type="entry name" value="P-loop containing nucleoside triphosphate hydrolases"/>
    <property type="match status" value="1"/>
</dbReference>
<proteinExistence type="predicted"/>
<protein>
    <recommendedName>
        <fullName evidence="1">Sulfotransferase domain-containing protein</fullName>
    </recommendedName>
</protein>
<dbReference type="Gene3D" id="3.40.50.300">
    <property type="entry name" value="P-loop containing nucleotide triphosphate hydrolases"/>
    <property type="match status" value="1"/>
</dbReference>
<dbReference type="EMBL" id="HBEL01018062">
    <property type="protein sequence ID" value="CAD8412472.1"/>
    <property type="molecule type" value="Transcribed_RNA"/>
</dbReference>
<name>A0A7S0C4C6_9STRA</name>
<dbReference type="Pfam" id="PF00685">
    <property type="entry name" value="Sulfotransfer_1"/>
    <property type="match status" value="1"/>
</dbReference>
<reference evidence="2" key="1">
    <citation type="submission" date="2021-01" db="EMBL/GenBank/DDBJ databases">
        <authorList>
            <person name="Corre E."/>
            <person name="Pelletier E."/>
            <person name="Niang G."/>
            <person name="Scheremetjew M."/>
            <person name="Finn R."/>
            <person name="Kale V."/>
            <person name="Holt S."/>
            <person name="Cochrane G."/>
            <person name="Meng A."/>
            <person name="Brown T."/>
            <person name="Cohen L."/>
        </authorList>
    </citation>
    <scope>NUCLEOTIDE SEQUENCE</scope>
    <source>
        <strain evidence="2">CCAP1064/1</strain>
    </source>
</reference>
<evidence type="ECO:0000313" key="2">
    <source>
        <dbReference type="EMBL" id="CAD8412472.1"/>
    </source>
</evidence>
<sequence>MTTATNYGKEGPVDKYSRNIPLRADSQYGPFLQHIGERGIPNYVQTKTHCGGRCGFCSPSKYIETLDSFEQMCRTGSRSINDTLGGTKDVRLDGFPYPKDIVQRATHLIRNPFNNIVSRYHHRQKKHADDIEWSSNNPNTLEGFRAQCKEMNARYSKKERKSRYLSDDIIELFNGVPCHAEFFRYVQWHNLAIETTKRLKLPTHIIHYENYEHDFESTAKGLLEFLSIEEIGDPPSFIAGKDYLHYYTKRQRKATMKLIRRVATPESWELIKRYNVDV</sequence>
<dbReference type="InterPro" id="IPR027417">
    <property type="entry name" value="P-loop_NTPase"/>
</dbReference>
<dbReference type="AlphaFoldDB" id="A0A7S0C4C6"/>
<organism evidence="2">
    <name type="scientific">Proboscia inermis</name>
    <dbReference type="NCBI Taxonomy" id="420281"/>
    <lineage>
        <taxon>Eukaryota</taxon>
        <taxon>Sar</taxon>
        <taxon>Stramenopiles</taxon>
        <taxon>Ochrophyta</taxon>
        <taxon>Bacillariophyta</taxon>
        <taxon>Coscinodiscophyceae</taxon>
        <taxon>Rhizosoleniophycidae</taxon>
        <taxon>Rhizosoleniales</taxon>
        <taxon>Rhizosoleniaceae</taxon>
        <taxon>Proboscia</taxon>
    </lineage>
</organism>
<dbReference type="GO" id="GO:0008146">
    <property type="term" value="F:sulfotransferase activity"/>
    <property type="evidence" value="ECO:0007669"/>
    <property type="project" value="InterPro"/>
</dbReference>
<feature type="domain" description="Sulfotransferase" evidence="1">
    <location>
        <begin position="107"/>
        <end position="229"/>
    </location>
</feature>
<evidence type="ECO:0000259" key="1">
    <source>
        <dbReference type="Pfam" id="PF00685"/>
    </source>
</evidence>
<accession>A0A7S0C4C6</accession>
<dbReference type="InterPro" id="IPR000863">
    <property type="entry name" value="Sulfotransferase_dom"/>
</dbReference>